<dbReference type="RefSeq" id="WP_245629365.1">
    <property type="nucleotide sequence ID" value="NZ_JBHLVN010000149.1"/>
</dbReference>
<keyword evidence="5" id="KW-0862">Zinc</keyword>
<dbReference type="PANTHER" id="PTHR30405:SF25">
    <property type="entry name" value="RNA-GUIDED DNA ENDONUCLEASE INSQ-RELATED"/>
    <property type="match status" value="1"/>
</dbReference>
<comment type="caution">
    <text evidence="11">The sequence shown here is derived from an EMBL/GenBank/DDBJ whole genome shotgun (WGS) entry which is preliminary data.</text>
</comment>
<dbReference type="GO" id="GO:0004519">
    <property type="term" value="F:endonuclease activity"/>
    <property type="evidence" value="ECO:0007669"/>
    <property type="project" value="UniProtKB-KW"/>
</dbReference>
<dbReference type="Pfam" id="PF12323">
    <property type="entry name" value="HTH_OrfB_IS605"/>
    <property type="match status" value="1"/>
</dbReference>
<dbReference type="Pfam" id="PF01385">
    <property type="entry name" value="OrfB_IS605"/>
    <property type="match status" value="1"/>
</dbReference>
<keyword evidence="6" id="KW-0238">DNA-binding</keyword>
<evidence type="ECO:0000256" key="2">
    <source>
        <dbReference type="ARBA" id="ARBA00011044"/>
    </source>
</evidence>
<dbReference type="InterPro" id="IPR051399">
    <property type="entry name" value="RNA-guided_DNA_endo/Transpos"/>
</dbReference>
<keyword evidence="11" id="KW-0540">Nuclease</keyword>
<dbReference type="Pfam" id="PF07282">
    <property type="entry name" value="Cas12f1-like_TNB"/>
    <property type="match status" value="1"/>
</dbReference>
<evidence type="ECO:0000259" key="9">
    <source>
        <dbReference type="Pfam" id="PF07282"/>
    </source>
</evidence>
<gene>
    <name evidence="11" type="primary">tnpB</name>
    <name evidence="11" type="ORF">ACFFHQ_17285</name>
</gene>
<dbReference type="InterPro" id="IPR021027">
    <property type="entry name" value="Transposase_put_HTH"/>
</dbReference>
<feature type="domain" description="Cas12f1-like TNB" evidence="9">
    <location>
        <begin position="292"/>
        <end position="360"/>
    </location>
</feature>
<dbReference type="InterPro" id="IPR010095">
    <property type="entry name" value="Cas12f1-like_TNB"/>
</dbReference>
<organism evidence="11 12">
    <name type="scientific">Geobacillus jurassicus</name>
    <dbReference type="NCBI Taxonomy" id="235932"/>
    <lineage>
        <taxon>Bacteria</taxon>
        <taxon>Bacillati</taxon>
        <taxon>Bacillota</taxon>
        <taxon>Bacilli</taxon>
        <taxon>Bacillales</taxon>
        <taxon>Anoxybacillaceae</taxon>
        <taxon>Geobacillus</taxon>
    </lineage>
</organism>
<dbReference type="Proteomes" id="UP001589785">
    <property type="component" value="Unassembled WGS sequence"/>
</dbReference>
<proteinExistence type="inferred from homology"/>
<evidence type="ECO:0000259" key="10">
    <source>
        <dbReference type="Pfam" id="PF12323"/>
    </source>
</evidence>
<keyword evidence="3" id="KW-0815">Transposition</keyword>
<evidence type="ECO:0000313" key="12">
    <source>
        <dbReference type="Proteomes" id="UP001589785"/>
    </source>
</evidence>
<protein>
    <submittedName>
        <fullName evidence="11">IS200/IS605 family element RNA-guided endonuclease TnpB</fullName>
    </submittedName>
</protein>
<evidence type="ECO:0000256" key="7">
    <source>
        <dbReference type="ARBA" id="ARBA00023172"/>
    </source>
</evidence>
<reference evidence="11 12" key="1">
    <citation type="submission" date="2024-09" db="EMBL/GenBank/DDBJ databases">
        <authorList>
            <person name="Sun Q."/>
            <person name="Mori K."/>
        </authorList>
    </citation>
    <scope>NUCLEOTIDE SEQUENCE [LARGE SCALE GENOMIC DNA]</scope>
    <source>
        <strain evidence="11 12">CCM 7224</strain>
    </source>
</reference>
<dbReference type="InterPro" id="IPR001959">
    <property type="entry name" value="Transposase"/>
</dbReference>
<dbReference type="InterPro" id="IPR053522">
    <property type="entry name" value="RNA-guided_endonuclease_TnpB"/>
</dbReference>
<feature type="domain" description="Transposase putative helix-turn-helix" evidence="10">
    <location>
        <begin position="1"/>
        <end position="45"/>
    </location>
</feature>
<keyword evidence="11" id="KW-0255">Endonuclease</keyword>
<feature type="domain" description="Probable transposase IS891/IS1136/IS1341" evidence="8">
    <location>
        <begin position="167"/>
        <end position="280"/>
    </location>
</feature>
<name>A0ABV6GXM6_9BACL</name>
<evidence type="ECO:0000313" key="11">
    <source>
        <dbReference type="EMBL" id="MFC0299070.1"/>
    </source>
</evidence>
<evidence type="ECO:0000256" key="6">
    <source>
        <dbReference type="ARBA" id="ARBA00023125"/>
    </source>
</evidence>
<dbReference type="NCBIfam" id="NF040570">
    <property type="entry name" value="guided_TnpB"/>
    <property type="match status" value="1"/>
</dbReference>
<evidence type="ECO:0000256" key="3">
    <source>
        <dbReference type="ARBA" id="ARBA00022578"/>
    </source>
</evidence>
<dbReference type="NCBIfam" id="NF038281">
    <property type="entry name" value="IS200_TnpB"/>
    <property type="match status" value="1"/>
</dbReference>
<evidence type="ECO:0000256" key="5">
    <source>
        <dbReference type="ARBA" id="ARBA00022833"/>
    </source>
</evidence>
<evidence type="ECO:0000256" key="4">
    <source>
        <dbReference type="ARBA" id="ARBA00022723"/>
    </source>
</evidence>
<evidence type="ECO:0000259" key="8">
    <source>
        <dbReference type="Pfam" id="PF01385"/>
    </source>
</evidence>
<dbReference type="NCBIfam" id="TIGR01766">
    <property type="entry name" value="IS200/IS605 family accessory protein TnpB-like domain"/>
    <property type="match status" value="1"/>
</dbReference>
<accession>A0ABV6GXM6</accession>
<keyword evidence="7" id="KW-0233">DNA recombination</keyword>
<comment type="similarity">
    <text evidence="2">In the N-terminal section; belongs to the transposase 2 family.</text>
</comment>
<sequence length="415" mass="47896">MHKAYRFRLYPTRTQAELIHQTIGCCRFVYNHFLCEWNQAYETTGRGLGYNECSKRLTALKQTLPWLKTPDSTALQNALQQLAEAFDRFFDGLANAPHFKSKKHPNQSYTAQCNYPKNGRPSIEIDGHRLKLPKLGWVKFAKSREVEGRILSAAIRRDRAGKYFVSILVETDIPPLPATDKHVGVDLGLKHIVVLSTGEKMDHPQYLRRYEEKLAYWQRVMARRKPGGSNWQKARLKVARLHEKITNCRNDFLHKVSTRLIRENQVVCVEDLRVQNMQKNRKLAKSISDSAWGRFLKMLEYKAEWYGRTVVRVSRTFPSSQLCSCCGHRQVEVKSLDIREWVCPNCGAEHDRDHNAAQNILQEGLRLLSLVGQLNRGTHGDGLVHSLPWGGCSQESPTSKRERRWESVQYVRACP</sequence>
<keyword evidence="4" id="KW-0479">Metal-binding</keyword>
<evidence type="ECO:0000256" key="1">
    <source>
        <dbReference type="ARBA" id="ARBA00008761"/>
    </source>
</evidence>
<comment type="similarity">
    <text evidence="1">In the C-terminal section; belongs to the transposase 35 family.</text>
</comment>
<dbReference type="EMBL" id="JBHLVN010000149">
    <property type="protein sequence ID" value="MFC0299070.1"/>
    <property type="molecule type" value="Genomic_DNA"/>
</dbReference>
<keyword evidence="11" id="KW-0378">Hydrolase</keyword>
<keyword evidence="12" id="KW-1185">Reference proteome</keyword>
<dbReference type="PANTHER" id="PTHR30405">
    <property type="entry name" value="TRANSPOSASE"/>
    <property type="match status" value="1"/>
</dbReference>